<name>A0A0N0NMX3_9EURO</name>
<feature type="compositionally biased region" description="Pro residues" evidence="1">
    <location>
        <begin position="267"/>
        <end position="277"/>
    </location>
</feature>
<accession>A0A0N0NMX3</accession>
<reference evidence="3 4" key="1">
    <citation type="submission" date="2015-06" db="EMBL/GenBank/DDBJ databases">
        <title>Draft genome of the ant-associated black yeast Phialophora attae CBS 131958.</title>
        <authorList>
            <person name="Moreno L.F."/>
            <person name="Stielow B.J."/>
            <person name="de Hoog S."/>
            <person name="Vicente V.A."/>
            <person name="Weiss V.A."/>
            <person name="de Vries M."/>
            <person name="Cruz L.M."/>
            <person name="Souza E.M."/>
        </authorList>
    </citation>
    <scope>NUCLEOTIDE SEQUENCE [LARGE SCALE GENOMIC DNA]</scope>
    <source>
        <strain evidence="3 4">CBS 131958</strain>
    </source>
</reference>
<feature type="compositionally biased region" description="Low complexity" evidence="1">
    <location>
        <begin position="310"/>
        <end position="323"/>
    </location>
</feature>
<dbReference type="Proteomes" id="UP000038010">
    <property type="component" value="Unassembled WGS sequence"/>
</dbReference>
<organism evidence="3 4">
    <name type="scientific">Cyphellophora attinorum</name>
    <dbReference type="NCBI Taxonomy" id="1664694"/>
    <lineage>
        <taxon>Eukaryota</taxon>
        <taxon>Fungi</taxon>
        <taxon>Dikarya</taxon>
        <taxon>Ascomycota</taxon>
        <taxon>Pezizomycotina</taxon>
        <taxon>Eurotiomycetes</taxon>
        <taxon>Chaetothyriomycetidae</taxon>
        <taxon>Chaetothyriales</taxon>
        <taxon>Cyphellophoraceae</taxon>
        <taxon>Cyphellophora</taxon>
    </lineage>
</organism>
<dbReference type="EMBL" id="LFJN01000011">
    <property type="protein sequence ID" value="KPI40848.1"/>
    <property type="molecule type" value="Genomic_DNA"/>
</dbReference>
<feature type="compositionally biased region" description="Polar residues" evidence="1">
    <location>
        <begin position="294"/>
        <end position="309"/>
    </location>
</feature>
<keyword evidence="2" id="KW-0472">Membrane</keyword>
<sequence>MDESSAELASITRRAELPHSTAFLKPRQDQQDESYTWNTDLVTCGYFRDSDNRESTYTCGTSCQCGIGANPPDESVFGVCGVNPSTELSCLYSTKCYDNGNKGRDNELYCEDYPDRPHCVQLSWTDLHVTAWTCMSEAHEKLELGYNSADPITPASDYSSTSVSDSATDPTTGPTRTSSSSSKSLSRTSPRPTSALTSATGGGAVLPSQSSGSSSRIPAAAIGGIAGGCVALLAVVIAVMLWIRSHRKTKQENHARVSTMGNEGPVGPLPLPFPPPTGAVEKDAEPAPGGTPKANPSDQTLPPSRGTNGPVSPVSSPSLSPAPNDKSHFSAAISSLNSDEIGRLSTQPSFTSLGTSAYKAFSSNHVHQLPTVRDPPPYPSDSMVDRSWYDPNRASELPGVAIPYPNRNTVVSELMGSVPESRGQR</sequence>
<feature type="compositionally biased region" description="Low complexity" evidence="1">
    <location>
        <begin position="155"/>
        <end position="194"/>
    </location>
</feature>
<evidence type="ECO:0000256" key="2">
    <source>
        <dbReference type="SAM" id="Phobius"/>
    </source>
</evidence>
<gene>
    <name evidence="3" type="ORF">AB675_10741</name>
</gene>
<feature type="region of interest" description="Disordered" evidence="1">
    <location>
        <begin position="364"/>
        <end position="390"/>
    </location>
</feature>
<evidence type="ECO:0000313" key="3">
    <source>
        <dbReference type="EMBL" id="KPI40848.1"/>
    </source>
</evidence>
<comment type="caution">
    <text evidence="3">The sequence shown here is derived from an EMBL/GenBank/DDBJ whole genome shotgun (WGS) entry which is preliminary data.</text>
</comment>
<keyword evidence="4" id="KW-1185">Reference proteome</keyword>
<feature type="region of interest" description="Disordered" evidence="1">
    <location>
        <begin position="248"/>
        <end position="329"/>
    </location>
</feature>
<dbReference type="AlphaFoldDB" id="A0A0N0NMX3"/>
<dbReference type="VEuPathDB" id="FungiDB:AB675_10741"/>
<evidence type="ECO:0000313" key="4">
    <source>
        <dbReference type="Proteomes" id="UP000038010"/>
    </source>
</evidence>
<keyword evidence="2" id="KW-1133">Transmembrane helix</keyword>
<dbReference type="GeneID" id="28731412"/>
<proteinExistence type="predicted"/>
<feature type="region of interest" description="Disordered" evidence="1">
    <location>
        <begin position="155"/>
        <end position="216"/>
    </location>
</feature>
<dbReference type="RefSeq" id="XP_018000811.1">
    <property type="nucleotide sequence ID" value="XM_018139532.1"/>
</dbReference>
<evidence type="ECO:0000256" key="1">
    <source>
        <dbReference type="SAM" id="MobiDB-lite"/>
    </source>
</evidence>
<keyword evidence="2" id="KW-0812">Transmembrane</keyword>
<feature type="transmembrane region" description="Helical" evidence="2">
    <location>
        <begin position="217"/>
        <end position="243"/>
    </location>
</feature>
<protein>
    <submittedName>
        <fullName evidence="3">Uncharacterized protein</fullName>
    </submittedName>
</protein>
<feature type="compositionally biased region" description="Low complexity" evidence="1">
    <location>
        <begin position="205"/>
        <end position="216"/>
    </location>
</feature>